<comment type="subcellular location">
    <subcellularLocation>
        <location evidence="8 9">Nucleus</location>
    </subcellularLocation>
</comment>
<dbReference type="InterPro" id="IPR045174">
    <property type="entry name" value="Dof"/>
</dbReference>
<comment type="caution">
    <text evidence="12">The sequence shown here is derived from an EMBL/GenBank/DDBJ whole genome shotgun (WGS) entry which is preliminary data.</text>
</comment>
<dbReference type="Proteomes" id="UP000694240">
    <property type="component" value="Chromosome 13"/>
</dbReference>
<dbReference type="GO" id="GO:0003700">
    <property type="term" value="F:DNA-binding transcription factor activity"/>
    <property type="evidence" value="ECO:0007669"/>
    <property type="project" value="UniProtKB-UniRule"/>
</dbReference>
<sequence>MDHLLQQQDVFGNYNKAREAMGLSYSSNPTQLDNDQKKPSPATAAAATRPQPPELALRCPRCDSTNTKFCYYNNYSLTQPRYFCKSCRRYWTKGGTLRNIPVGGGCRKNKRSTSSVTRSLRTTPEPASQDGKAFSAASFNGYNNNEHIDLSLAFALLNKQHPGSSSQLGFHSEFGSSHQSDMEGVFGTSQQKENATYAFGNGSSGLGDPSRVLWGFPWQMNGESFGMTNIGGGGGHVDQIDSGREIWTNMNYINSGALM</sequence>
<dbReference type="AlphaFoldDB" id="A0A8T1XT28"/>
<evidence type="ECO:0000259" key="11">
    <source>
        <dbReference type="PROSITE" id="PS50884"/>
    </source>
</evidence>
<dbReference type="GO" id="GO:0008270">
    <property type="term" value="F:zinc ion binding"/>
    <property type="evidence" value="ECO:0007669"/>
    <property type="project" value="UniProtKB-KW"/>
</dbReference>
<dbReference type="EMBL" id="JAEFBK010000013">
    <property type="protein sequence ID" value="KAG7534920.1"/>
    <property type="molecule type" value="Genomic_DNA"/>
</dbReference>
<dbReference type="PANTHER" id="PTHR31992:SF221">
    <property type="entry name" value="DOF ZINC FINGER PROTEIN DOF3.2-RELATED"/>
    <property type="match status" value="1"/>
</dbReference>
<evidence type="ECO:0000256" key="2">
    <source>
        <dbReference type="ARBA" id="ARBA00022771"/>
    </source>
</evidence>
<accession>A0A8T1XT28</accession>
<evidence type="ECO:0000313" key="12">
    <source>
        <dbReference type="EMBL" id="KAG7534920.1"/>
    </source>
</evidence>
<dbReference type="PANTHER" id="PTHR31992">
    <property type="entry name" value="DOF ZINC FINGER PROTEIN DOF1.4-RELATED"/>
    <property type="match status" value="1"/>
</dbReference>
<evidence type="ECO:0000256" key="9">
    <source>
        <dbReference type="RuleBase" id="RU369094"/>
    </source>
</evidence>
<keyword evidence="3 9" id="KW-0862">Zinc</keyword>
<keyword evidence="1 9" id="KW-0479">Metal-binding</keyword>
<keyword evidence="5 8" id="KW-0238">DNA-binding</keyword>
<keyword evidence="2 8" id="KW-0863">Zinc-finger</keyword>
<feature type="region of interest" description="Disordered" evidence="10">
    <location>
        <begin position="25"/>
        <end position="52"/>
    </location>
</feature>
<reference evidence="12 13" key="1">
    <citation type="submission" date="2020-12" db="EMBL/GenBank/DDBJ databases">
        <title>Concerted genomic and epigenomic changes stabilize Arabidopsis allopolyploids.</title>
        <authorList>
            <person name="Chen Z."/>
        </authorList>
    </citation>
    <scope>NUCLEOTIDE SEQUENCE [LARGE SCALE GENOMIC DNA]</scope>
    <source>
        <strain evidence="12">Allo738</strain>
        <tissue evidence="12">Leaf</tissue>
    </source>
</reference>
<evidence type="ECO:0000256" key="5">
    <source>
        <dbReference type="ARBA" id="ARBA00023125"/>
    </source>
</evidence>
<organism evidence="12 13">
    <name type="scientific">Arabidopsis thaliana x Arabidopsis arenosa</name>
    <dbReference type="NCBI Taxonomy" id="1240361"/>
    <lineage>
        <taxon>Eukaryota</taxon>
        <taxon>Viridiplantae</taxon>
        <taxon>Streptophyta</taxon>
        <taxon>Embryophyta</taxon>
        <taxon>Tracheophyta</taxon>
        <taxon>Spermatophyta</taxon>
        <taxon>Magnoliopsida</taxon>
        <taxon>eudicotyledons</taxon>
        <taxon>Gunneridae</taxon>
        <taxon>Pentapetalae</taxon>
        <taxon>rosids</taxon>
        <taxon>malvids</taxon>
        <taxon>Brassicales</taxon>
        <taxon>Brassicaceae</taxon>
        <taxon>Camelineae</taxon>
        <taxon>Arabidopsis</taxon>
    </lineage>
</organism>
<protein>
    <recommendedName>
        <fullName evidence="9">Dof zinc finger protein</fullName>
    </recommendedName>
</protein>
<gene>
    <name evidence="12" type="ORF">ISN45_Aa08g024200</name>
</gene>
<dbReference type="Pfam" id="PF02701">
    <property type="entry name" value="Zn_ribbon_Dof"/>
    <property type="match status" value="1"/>
</dbReference>
<dbReference type="PROSITE" id="PS50884">
    <property type="entry name" value="ZF_DOF_2"/>
    <property type="match status" value="1"/>
</dbReference>
<comment type="function">
    <text evidence="9">Transcription factor that binds specifically to a 5'-AA[AG]G-3' consensus core sequence.</text>
</comment>
<dbReference type="InterPro" id="IPR003851">
    <property type="entry name" value="Znf_Dof"/>
</dbReference>
<feature type="compositionally biased region" description="Low complexity" evidence="10">
    <location>
        <begin position="112"/>
        <end position="123"/>
    </location>
</feature>
<keyword evidence="4 9" id="KW-0805">Transcription regulation</keyword>
<evidence type="ECO:0000256" key="1">
    <source>
        <dbReference type="ARBA" id="ARBA00022723"/>
    </source>
</evidence>
<evidence type="ECO:0000256" key="7">
    <source>
        <dbReference type="ARBA" id="ARBA00023242"/>
    </source>
</evidence>
<keyword evidence="7 8" id="KW-0539">Nucleus</keyword>
<dbReference type="PROSITE" id="PS01361">
    <property type="entry name" value="ZF_DOF_1"/>
    <property type="match status" value="1"/>
</dbReference>
<feature type="compositionally biased region" description="Low complexity" evidence="10">
    <location>
        <begin position="39"/>
        <end position="49"/>
    </location>
</feature>
<proteinExistence type="predicted"/>
<feature type="domain" description="Dof-type" evidence="11">
    <location>
        <begin position="57"/>
        <end position="111"/>
    </location>
</feature>
<evidence type="ECO:0000256" key="6">
    <source>
        <dbReference type="ARBA" id="ARBA00023163"/>
    </source>
</evidence>
<evidence type="ECO:0000256" key="4">
    <source>
        <dbReference type="ARBA" id="ARBA00023015"/>
    </source>
</evidence>
<evidence type="ECO:0000313" key="13">
    <source>
        <dbReference type="Proteomes" id="UP000694240"/>
    </source>
</evidence>
<feature type="region of interest" description="Disordered" evidence="10">
    <location>
        <begin position="107"/>
        <end position="132"/>
    </location>
</feature>
<evidence type="ECO:0000256" key="10">
    <source>
        <dbReference type="SAM" id="MobiDB-lite"/>
    </source>
</evidence>
<dbReference type="GO" id="GO:0003677">
    <property type="term" value="F:DNA binding"/>
    <property type="evidence" value="ECO:0007669"/>
    <property type="project" value="UniProtKB-UniRule"/>
</dbReference>
<evidence type="ECO:0000256" key="8">
    <source>
        <dbReference type="PROSITE-ProRule" id="PRU00071"/>
    </source>
</evidence>
<dbReference type="GO" id="GO:0005634">
    <property type="term" value="C:nucleus"/>
    <property type="evidence" value="ECO:0007669"/>
    <property type="project" value="UniProtKB-SubCell"/>
</dbReference>
<keyword evidence="13" id="KW-1185">Reference proteome</keyword>
<evidence type="ECO:0000256" key="3">
    <source>
        <dbReference type="ARBA" id="ARBA00022833"/>
    </source>
</evidence>
<name>A0A8T1XT28_9BRAS</name>
<keyword evidence="6 9" id="KW-0804">Transcription</keyword>